<evidence type="ECO:0000313" key="2">
    <source>
        <dbReference type="EMBL" id="TDG12092.1"/>
    </source>
</evidence>
<dbReference type="Pfam" id="PF05359">
    <property type="entry name" value="DUF748"/>
    <property type="match status" value="1"/>
</dbReference>
<gene>
    <name evidence="2" type="ORF">E2F43_17215</name>
</gene>
<dbReference type="AlphaFoldDB" id="A0A4R5LNZ5"/>
<keyword evidence="1" id="KW-0472">Membrane</keyword>
<dbReference type="InterPro" id="IPR036737">
    <property type="entry name" value="OmpA-like_sf"/>
</dbReference>
<protein>
    <submittedName>
        <fullName evidence="2">DUF748 domain-containing protein</fullName>
    </submittedName>
</protein>
<dbReference type="OrthoDB" id="9757969at2"/>
<keyword evidence="1" id="KW-1133">Transmembrane helix</keyword>
<evidence type="ECO:0000256" key="1">
    <source>
        <dbReference type="SAM" id="Phobius"/>
    </source>
</evidence>
<sequence length="938" mass="101702">MRVLKIAVRILVAIYIAYVALVTLIIIPAANFIAPWYVDREYGRELKTDIILFNPFSLSAEVRGAQLREVTGEHFVSFDGAIANLSLSSLWDQGLVMDEISIAGLNAHIRHLHDSVFNFSDLLPADDQNAAEPGGGSPALTIGRLAFGAELITLTDAAREKPFSTYYHGIDIVVTDLSTVLAEGKPYRIRALAEDGGELYLEGNISLPEASSSGKLALSRLSLHTFWRFAEPWLNFELHDGTASLAGNYRLSWADAFSYRLEQGSFQVSKLRINALDPNSLPDTGAGLGSLQISGIEIDGDRQHVEVARVGVEGAGIEGWMEDDRISLPELFVIDLPETGAERPQPPAEQEAGWTARVADIRLDDGNITWRSPFTAPATVVAAPIAARVQALSWPLTGRSPLQLALTLNERTRLVLDGALDLGSGAGDINYQLDKLSVPLFNPNLPSALKATISSGDVDLDGVLTLDEFLPVAVQSNGQVSDFSGTMEGSEQALTRWESVRWENLRVNLQQRAVRLEKLLIHDYEGRVHIAEDGSINASKVWQQEVGQRAEEIAEDMHLNEPWQLDLPEIFISDSAIDFMDESLPIPFRTVIGDVNGEVLNLSTDQDSVAAVEIGGTVDGYAPVQLKGSAAPFRAPPFLDLGLTFTGVDLVLLTPYSGTYAGYNIEQGLLNLDLHYSLEDGYLRGKNDVIVDQLKLGDKVESDKALDLPLELALALLTDLNGIIDLKVPIEGDVNDPEFSLGSVIAGAFINLLTKAVTAPFNLLASLVGSDEDLQRIAFPAGSSDLNATAATKLDQLGQALAQRPNLSLVISGRAHPDLDRERLQRAALEAQLVAEGLAAEEIARRGPDYIAAIEERYRALGASGEDNSFSGQLAAVRDTMPVTDEQLLQLARDRGVAVKDYLVNQAGISADRAVINQQARFNAESHTYSGVELELDI</sequence>
<organism evidence="2 3">
    <name type="scientific">Seongchinamella unica</name>
    <dbReference type="NCBI Taxonomy" id="2547392"/>
    <lineage>
        <taxon>Bacteria</taxon>
        <taxon>Pseudomonadati</taxon>
        <taxon>Pseudomonadota</taxon>
        <taxon>Gammaproteobacteria</taxon>
        <taxon>Cellvibrionales</taxon>
        <taxon>Halieaceae</taxon>
        <taxon>Seongchinamella</taxon>
    </lineage>
</organism>
<dbReference type="GO" id="GO:0005886">
    <property type="term" value="C:plasma membrane"/>
    <property type="evidence" value="ECO:0007669"/>
    <property type="project" value="TreeGrafter"/>
</dbReference>
<reference evidence="2 3" key="1">
    <citation type="submission" date="2019-03" db="EMBL/GenBank/DDBJ databases">
        <title>Seongchinamella monodicae gen. nov., sp. nov., a novel member of the Gammaproteobacteria isolated from a tidal mudflat of beach.</title>
        <authorList>
            <person name="Yang H.G."/>
            <person name="Kang J.W."/>
            <person name="Lee S.D."/>
        </authorList>
    </citation>
    <scope>NUCLEOTIDE SEQUENCE [LARGE SCALE GENOMIC DNA]</scope>
    <source>
        <strain evidence="2 3">GH4-78</strain>
    </source>
</reference>
<dbReference type="InterPro" id="IPR008023">
    <property type="entry name" value="DUF748"/>
</dbReference>
<dbReference type="EMBL" id="SMSE01000004">
    <property type="protein sequence ID" value="TDG12092.1"/>
    <property type="molecule type" value="Genomic_DNA"/>
</dbReference>
<dbReference type="PANTHER" id="PTHR30441:SF8">
    <property type="entry name" value="DUF748 DOMAIN-CONTAINING PROTEIN"/>
    <property type="match status" value="1"/>
</dbReference>
<accession>A0A4R5LNZ5</accession>
<feature type="transmembrane region" description="Helical" evidence="1">
    <location>
        <begin position="12"/>
        <end position="38"/>
    </location>
</feature>
<dbReference type="Gene3D" id="3.30.1330.60">
    <property type="entry name" value="OmpA-like domain"/>
    <property type="match status" value="1"/>
</dbReference>
<name>A0A4R5LNZ5_9GAMM</name>
<evidence type="ECO:0000313" key="3">
    <source>
        <dbReference type="Proteomes" id="UP000295554"/>
    </source>
</evidence>
<dbReference type="PANTHER" id="PTHR30441">
    <property type="entry name" value="DUF748 DOMAIN-CONTAINING PROTEIN"/>
    <property type="match status" value="1"/>
</dbReference>
<keyword evidence="3" id="KW-1185">Reference proteome</keyword>
<dbReference type="InterPro" id="IPR052894">
    <property type="entry name" value="AsmA-related"/>
</dbReference>
<dbReference type="GO" id="GO:0090313">
    <property type="term" value="P:regulation of protein targeting to membrane"/>
    <property type="evidence" value="ECO:0007669"/>
    <property type="project" value="TreeGrafter"/>
</dbReference>
<proteinExistence type="predicted"/>
<keyword evidence="1" id="KW-0812">Transmembrane</keyword>
<comment type="caution">
    <text evidence="2">The sequence shown here is derived from an EMBL/GenBank/DDBJ whole genome shotgun (WGS) entry which is preliminary data.</text>
</comment>
<dbReference type="Proteomes" id="UP000295554">
    <property type="component" value="Unassembled WGS sequence"/>
</dbReference>